<sequence length="279" mass="31035">MQIRDGSGPVQDNNEHQGELASPALLVNPPDTLPVARDPSNSQTAQNTIADHSERDHAPDSSLSRDLQDSSNHEGAISDTDKSSEDTTRQDELIPNSQRQIDSENNFKFSEDGSSYKSENSFDKTKTLQLKDFDIFAAENSSGDEKTESAPRDIKAQNLSQLMSTDIFSEMNGDEKNECDSKSPSSSFGDLPSSYLKDSPISQNDSKEKQWCNESINSFENPRDGFKKYIATAILNHRNRLRNKSTDVVDEDIANYVPGFYRLLELHKEDGSNGLGTLF</sequence>
<dbReference type="Proteomes" id="UP000789525">
    <property type="component" value="Unassembled WGS sequence"/>
</dbReference>
<accession>A0ACA9KYZ6</accession>
<protein>
    <submittedName>
        <fullName evidence="1">1585_t:CDS:1</fullName>
    </submittedName>
</protein>
<comment type="caution">
    <text evidence="1">The sequence shown here is derived from an EMBL/GenBank/DDBJ whole genome shotgun (WGS) entry which is preliminary data.</text>
</comment>
<reference evidence="1" key="1">
    <citation type="submission" date="2021-06" db="EMBL/GenBank/DDBJ databases">
        <authorList>
            <person name="Kallberg Y."/>
            <person name="Tangrot J."/>
            <person name="Rosling A."/>
        </authorList>
    </citation>
    <scope>NUCLEOTIDE SEQUENCE</scope>
    <source>
        <strain evidence="1">CL356</strain>
    </source>
</reference>
<evidence type="ECO:0000313" key="2">
    <source>
        <dbReference type="Proteomes" id="UP000789525"/>
    </source>
</evidence>
<gene>
    <name evidence="1" type="ORF">ACOLOM_LOCUS2745</name>
</gene>
<evidence type="ECO:0000313" key="1">
    <source>
        <dbReference type="EMBL" id="CAG8499783.1"/>
    </source>
</evidence>
<dbReference type="EMBL" id="CAJVPT010003743">
    <property type="protein sequence ID" value="CAG8499783.1"/>
    <property type="molecule type" value="Genomic_DNA"/>
</dbReference>
<keyword evidence="2" id="KW-1185">Reference proteome</keyword>
<name>A0ACA9KYZ6_9GLOM</name>
<proteinExistence type="predicted"/>
<organism evidence="1 2">
    <name type="scientific">Acaulospora colombiana</name>
    <dbReference type="NCBI Taxonomy" id="27376"/>
    <lineage>
        <taxon>Eukaryota</taxon>
        <taxon>Fungi</taxon>
        <taxon>Fungi incertae sedis</taxon>
        <taxon>Mucoromycota</taxon>
        <taxon>Glomeromycotina</taxon>
        <taxon>Glomeromycetes</taxon>
        <taxon>Diversisporales</taxon>
        <taxon>Acaulosporaceae</taxon>
        <taxon>Acaulospora</taxon>
    </lineage>
</organism>